<sequence>MTTLTVLKETWPIAGSFTISRGSKTAAEVVVAQVERGGVIGRGECVPYARYGESVDGVAAALEALRDDLARPGFDRAALRAQVPAGAARNALDCALWDLEAKESGVPAWKTAGVPEPAPVVTAQTVSLGTPDEMRASAAKLADRPLLKLKVGAEQVVERVRAVREAAPNAAMIVDANEAWTPAMLAETSAAMAELKVDLIEQPLPAGADEALEGFDSPVPLCADESAHTAEGLEALAARYQLVNIKLDKTGGLTEALEMARKAQSLGLVIMVGCMVGTSLAMAPAVVLAGMARFVDLDGPLILAQDRDGGITFDKGILHPPMGRLWG</sequence>
<evidence type="ECO:0000256" key="8">
    <source>
        <dbReference type="SAM" id="Phobius"/>
    </source>
</evidence>
<keyword evidence="8" id="KW-0472">Membrane</keyword>
<dbReference type="InterPro" id="IPR034603">
    <property type="entry name" value="Dipeptide_epimerase"/>
</dbReference>
<dbReference type="CDD" id="cd03319">
    <property type="entry name" value="L-Ala-DL-Glu_epimerase"/>
    <property type="match status" value="1"/>
</dbReference>
<dbReference type="SUPFAM" id="SSF54826">
    <property type="entry name" value="Enolase N-terminal domain-like"/>
    <property type="match status" value="1"/>
</dbReference>
<comment type="similarity">
    <text evidence="1 7">Belongs to the mandelate racemase/muconate lactonizing enzyme family.</text>
</comment>
<name>K9GY40_9PROT</name>
<dbReference type="SMART" id="SM00922">
    <property type="entry name" value="MR_MLE"/>
    <property type="match status" value="1"/>
</dbReference>
<protein>
    <recommendedName>
        <fullName evidence="7">Dipeptide epimerase</fullName>
        <ecNumber evidence="7">5.1.1.-</ecNumber>
    </recommendedName>
</protein>
<organism evidence="10 11">
    <name type="scientific">Caenispirillum salinarum AK4</name>
    <dbReference type="NCBI Taxonomy" id="1238182"/>
    <lineage>
        <taxon>Bacteria</taxon>
        <taxon>Pseudomonadati</taxon>
        <taxon>Pseudomonadota</taxon>
        <taxon>Alphaproteobacteria</taxon>
        <taxon>Rhodospirillales</taxon>
        <taxon>Novispirillaceae</taxon>
        <taxon>Caenispirillum</taxon>
    </lineage>
</organism>
<dbReference type="Pfam" id="PF13378">
    <property type="entry name" value="MR_MLE_C"/>
    <property type="match status" value="1"/>
</dbReference>
<feature type="domain" description="Mandelate racemase/muconate lactonizing enzyme C-terminal" evidence="9">
    <location>
        <begin position="131"/>
        <end position="222"/>
    </location>
</feature>
<reference evidence="10 11" key="1">
    <citation type="journal article" date="2013" name="Genome Announc.">
        <title>Draft Genome Sequence of an Alphaproteobacterium, Caenispirillum salinarum AK4(T), Isolated from a Solar Saltern.</title>
        <authorList>
            <person name="Khatri I."/>
            <person name="Singh A."/>
            <person name="Korpole S."/>
            <person name="Pinnaka A.K."/>
            <person name="Subramanian S."/>
        </authorList>
    </citation>
    <scope>NUCLEOTIDE SEQUENCE [LARGE SCALE GENOMIC DNA]</scope>
    <source>
        <strain evidence="10 11">AK4</strain>
    </source>
</reference>
<dbReference type="PANTHER" id="PTHR48080:SF3">
    <property type="entry name" value="ENOLASE SUPERFAMILY MEMBER DDB_G0284701"/>
    <property type="match status" value="1"/>
</dbReference>
<dbReference type="PATRIC" id="fig|1238182.3.peg.2216"/>
<dbReference type="Gene3D" id="3.20.20.120">
    <property type="entry name" value="Enolase-like C-terminal domain"/>
    <property type="match status" value="1"/>
</dbReference>
<evidence type="ECO:0000256" key="1">
    <source>
        <dbReference type="ARBA" id="ARBA00008031"/>
    </source>
</evidence>
<dbReference type="NCBIfam" id="NF011708">
    <property type="entry name" value="PRK15129.1"/>
    <property type="match status" value="1"/>
</dbReference>
<dbReference type="GO" id="GO:0016855">
    <property type="term" value="F:racemase and epimerase activity, acting on amino acids and derivatives"/>
    <property type="evidence" value="ECO:0007669"/>
    <property type="project" value="UniProtKB-UniRule"/>
</dbReference>
<feature type="binding site" evidence="6">
    <location>
        <position position="201"/>
    </location>
    <ligand>
        <name>Mg(2+)</name>
        <dbReference type="ChEBI" id="CHEBI:18420"/>
    </ligand>
</feature>
<dbReference type="InterPro" id="IPR013341">
    <property type="entry name" value="Mandelate_racemase_N_dom"/>
</dbReference>
<dbReference type="InterPro" id="IPR029065">
    <property type="entry name" value="Enolase_C-like"/>
</dbReference>
<keyword evidence="2 6" id="KW-0479">Metal-binding</keyword>
<keyword evidence="3 6" id="KW-0460">Magnesium</keyword>
<comment type="caution">
    <text evidence="10">The sequence shown here is derived from an EMBL/GenBank/DDBJ whole genome shotgun (WGS) entry which is preliminary data.</text>
</comment>
<evidence type="ECO:0000256" key="7">
    <source>
        <dbReference type="RuleBase" id="RU366006"/>
    </source>
</evidence>
<evidence type="ECO:0000256" key="6">
    <source>
        <dbReference type="PIRSR" id="PIRSR634603-3"/>
    </source>
</evidence>
<gene>
    <name evidence="10" type="ORF">C882_4552</name>
</gene>
<keyword evidence="8" id="KW-0812">Transmembrane</keyword>
<proteinExistence type="inferred from homology"/>
<dbReference type="STRING" id="1238182.C882_4552"/>
<dbReference type="SFLD" id="SFLDG00180">
    <property type="entry name" value="muconate_cycloisomerase"/>
    <property type="match status" value="1"/>
</dbReference>
<dbReference type="InterPro" id="IPR036849">
    <property type="entry name" value="Enolase-like_C_sf"/>
</dbReference>
<comment type="cofactor">
    <cofactor evidence="6 7">
        <name>Mg(2+)</name>
        <dbReference type="ChEBI" id="CHEBI:18420"/>
    </cofactor>
    <text evidence="6 7">Binds 1 Mg(2+) ion per subunit.</text>
</comment>
<feature type="binding site" evidence="6">
    <location>
        <position position="224"/>
    </location>
    <ligand>
        <name>Mg(2+)</name>
        <dbReference type="ChEBI" id="CHEBI:18420"/>
    </ligand>
</feature>
<accession>K9GY40</accession>
<evidence type="ECO:0000259" key="9">
    <source>
        <dbReference type="SMART" id="SM00922"/>
    </source>
</evidence>
<keyword evidence="4 7" id="KW-0413">Isomerase</keyword>
<dbReference type="NCBIfam" id="NF042940">
    <property type="entry name" value="racemase_DgcA"/>
    <property type="match status" value="1"/>
</dbReference>
<dbReference type="Gene3D" id="3.30.390.10">
    <property type="entry name" value="Enolase-like, N-terminal domain"/>
    <property type="match status" value="1"/>
</dbReference>
<feature type="binding site" evidence="6">
    <location>
        <position position="175"/>
    </location>
    <ligand>
        <name>Mg(2+)</name>
        <dbReference type="ChEBI" id="CHEBI:18420"/>
    </ligand>
</feature>
<dbReference type="PANTHER" id="PTHR48080">
    <property type="entry name" value="D-GALACTONATE DEHYDRATASE-RELATED"/>
    <property type="match status" value="1"/>
</dbReference>
<evidence type="ECO:0000313" key="11">
    <source>
        <dbReference type="Proteomes" id="UP000009881"/>
    </source>
</evidence>
<dbReference type="InterPro" id="IPR013342">
    <property type="entry name" value="Mandelate_racemase_C"/>
</dbReference>
<dbReference type="SFLD" id="SFLDF00010">
    <property type="entry name" value="dipeptide_epimerase"/>
    <property type="match status" value="1"/>
</dbReference>
<dbReference type="OrthoDB" id="9782675at2"/>
<evidence type="ECO:0000256" key="4">
    <source>
        <dbReference type="ARBA" id="ARBA00023235"/>
    </source>
</evidence>
<dbReference type="SUPFAM" id="SSF51604">
    <property type="entry name" value="Enolase C-terminal domain-like"/>
    <property type="match status" value="1"/>
</dbReference>
<dbReference type="InterPro" id="IPR029017">
    <property type="entry name" value="Enolase-like_N"/>
</dbReference>
<feature type="transmembrane region" description="Helical" evidence="8">
    <location>
        <begin position="266"/>
        <end position="291"/>
    </location>
</feature>
<evidence type="ECO:0000256" key="2">
    <source>
        <dbReference type="ARBA" id="ARBA00022723"/>
    </source>
</evidence>
<dbReference type="Pfam" id="PF02746">
    <property type="entry name" value="MR_MLE_N"/>
    <property type="match status" value="1"/>
</dbReference>
<dbReference type="GO" id="GO:0046872">
    <property type="term" value="F:metal ion binding"/>
    <property type="evidence" value="ECO:0007669"/>
    <property type="project" value="UniProtKB-KW"/>
</dbReference>
<feature type="active site" description="Proton acceptor; specific for (R)-substrate epimerization" evidence="5">
    <location>
        <position position="150"/>
    </location>
</feature>
<evidence type="ECO:0000256" key="5">
    <source>
        <dbReference type="PIRSR" id="PIRSR634603-1"/>
    </source>
</evidence>
<dbReference type="AlphaFoldDB" id="K9GY40"/>
<feature type="active site" description="Proton acceptor; specific for (S)-substrate epimerization" evidence="5">
    <location>
        <position position="246"/>
    </location>
</feature>
<dbReference type="EC" id="5.1.1.-" evidence="7"/>
<dbReference type="InterPro" id="IPR034593">
    <property type="entry name" value="DgoD-like"/>
</dbReference>
<evidence type="ECO:0000313" key="10">
    <source>
        <dbReference type="EMBL" id="EKV30152.1"/>
    </source>
</evidence>
<dbReference type="eggNOG" id="COG4948">
    <property type="taxonomic scope" value="Bacteria"/>
</dbReference>
<dbReference type="SFLD" id="SFLDS00001">
    <property type="entry name" value="Enolase"/>
    <property type="match status" value="1"/>
</dbReference>
<evidence type="ECO:0000256" key="3">
    <source>
        <dbReference type="ARBA" id="ARBA00022842"/>
    </source>
</evidence>
<keyword evidence="8" id="KW-1133">Transmembrane helix</keyword>
<keyword evidence="11" id="KW-1185">Reference proteome</keyword>
<dbReference type="EMBL" id="ANHY01000009">
    <property type="protein sequence ID" value="EKV30152.1"/>
    <property type="molecule type" value="Genomic_DNA"/>
</dbReference>
<dbReference type="RefSeq" id="WP_009540660.1">
    <property type="nucleotide sequence ID" value="NZ_ANHY01000009.1"/>
</dbReference>
<dbReference type="Proteomes" id="UP000009881">
    <property type="component" value="Unassembled WGS sequence"/>
</dbReference>